<gene>
    <name evidence="2" type="ORF">GCM10011335_05360</name>
</gene>
<accession>A0A916XT26</accession>
<evidence type="ECO:0000313" key="3">
    <source>
        <dbReference type="Proteomes" id="UP000613160"/>
    </source>
</evidence>
<dbReference type="Proteomes" id="UP000613160">
    <property type="component" value="Unassembled WGS sequence"/>
</dbReference>
<keyword evidence="3" id="KW-1185">Reference proteome</keyword>
<reference evidence="2" key="1">
    <citation type="journal article" date="2014" name="Int. J. Syst. Evol. Microbiol.">
        <title>Complete genome sequence of Corynebacterium casei LMG S-19264T (=DSM 44701T), isolated from a smear-ripened cheese.</title>
        <authorList>
            <consortium name="US DOE Joint Genome Institute (JGI-PGF)"/>
            <person name="Walter F."/>
            <person name="Albersmeier A."/>
            <person name="Kalinowski J."/>
            <person name="Ruckert C."/>
        </authorList>
    </citation>
    <scope>NUCLEOTIDE SEQUENCE</scope>
    <source>
        <strain evidence="2">CGMCC 1.15493</strain>
    </source>
</reference>
<dbReference type="AlphaFoldDB" id="A0A916XT26"/>
<keyword evidence="1" id="KW-0472">Membrane</keyword>
<evidence type="ECO:0000313" key="2">
    <source>
        <dbReference type="EMBL" id="GGD05386.1"/>
    </source>
</evidence>
<dbReference type="EMBL" id="BMJJ01000001">
    <property type="protein sequence ID" value="GGD05386.1"/>
    <property type="molecule type" value="Genomic_DNA"/>
</dbReference>
<comment type="caution">
    <text evidence="2">The sequence shown here is derived from an EMBL/GenBank/DDBJ whole genome shotgun (WGS) entry which is preliminary data.</text>
</comment>
<name>A0A916XT26_9HYPH</name>
<protein>
    <recommendedName>
        <fullName evidence="4">Flp family type IVb pilin</fullName>
    </recommendedName>
</protein>
<keyword evidence="1" id="KW-0812">Transmembrane</keyword>
<feature type="transmembrane region" description="Helical" evidence="1">
    <location>
        <begin position="59"/>
        <end position="80"/>
    </location>
</feature>
<keyword evidence="1" id="KW-1133">Transmembrane helix</keyword>
<reference evidence="2" key="2">
    <citation type="submission" date="2020-09" db="EMBL/GenBank/DDBJ databases">
        <authorList>
            <person name="Sun Q."/>
            <person name="Zhou Y."/>
        </authorList>
    </citation>
    <scope>NUCLEOTIDE SEQUENCE</scope>
    <source>
        <strain evidence="2">CGMCC 1.15493</strain>
    </source>
</reference>
<proteinExistence type="predicted"/>
<sequence>MTGFPSRFTVSSEITLSAPKPALPSPIRLTSRVRTLAWEVKTMVPLLRRFRDSRSGATAIEYGVIASLIGTALIAALTLLSPDIIALFDGIGSAFTPVR</sequence>
<dbReference type="Pfam" id="PF04964">
    <property type="entry name" value="Flp_Fap"/>
    <property type="match status" value="1"/>
</dbReference>
<evidence type="ECO:0000256" key="1">
    <source>
        <dbReference type="SAM" id="Phobius"/>
    </source>
</evidence>
<evidence type="ECO:0008006" key="4">
    <source>
        <dbReference type="Google" id="ProtNLM"/>
    </source>
</evidence>
<dbReference type="InterPro" id="IPR007047">
    <property type="entry name" value="Flp_Fap"/>
</dbReference>
<organism evidence="2 3">
    <name type="scientific">Aureimonas glaciei</name>
    <dbReference type="NCBI Taxonomy" id="1776957"/>
    <lineage>
        <taxon>Bacteria</taxon>
        <taxon>Pseudomonadati</taxon>
        <taxon>Pseudomonadota</taxon>
        <taxon>Alphaproteobacteria</taxon>
        <taxon>Hyphomicrobiales</taxon>
        <taxon>Aurantimonadaceae</taxon>
        <taxon>Aureimonas</taxon>
    </lineage>
</organism>